<keyword evidence="4" id="KW-0378">Hydrolase</keyword>
<accession>A0A0W8FD62</accession>
<evidence type="ECO:0000256" key="5">
    <source>
        <dbReference type="ARBA" id="ARBA00022884"/>
    </source>
</evidence>
<protein>
    <recommendedName>
        <fullName evidence="8">Type II toxin-antitoxin system HicA family toxin</fullName>
    </recommendedName>
</protein>
<evidence type="ECO:0000313" key="7">
    <source>
        <dbReference type="EMBL" id="KUG18820.1"/>
    </source>
</evidence>
<dbReference type="GO" id="GO:0003729">
    <property type="term" value="F:mRNA binding"/>
    <property type="evidence" value="ECO:0007669"/>
    <property type="project" value="InterPro"/>
</dbReference>
<dbReference type="Gene3D" id="3.30.920.30">
    <property type="entry name" value="Hypothetical protein"/>
    <property type="match status" value="1"/>
</dbReference>
<evidence type="ECO:0000256" key="6">
    <source>
        <dbReference type="ARBA" id="ARBA00023016"/>
    </source>
</evidence>
<comment type="caution">
    <text evidence="7">The sequence shown here is derived from an EMBL/GenBank/DDBJ whole genome shotgun (WGS) entry which is preliminary data.</text>
</comment>
<evidence type="ECO:0000256" key="3">
    <source>
        <dbReference type="ARBA" id="ARBA00022759"/>
    </source>
</evidence>
<gene>
    <name evidence="7" type="ORF">ASZ90_011467</name>
</gene>
<keyword evidence="1" id="KW-1277">Toxin-antitoxin system</keyword>
<evidence type="ECO:0000256" key="2">
    <source>
        <dbReference type="ARBA" id="ARBA00022722"/>
    </source>
</evidence>
<sequence>MSRLPLVSGAEAVKAFNKAGWYPARQTGSHLIMIKQGSMVTLSVPMHSEIDRGTLRKLIGLAGLSVEEFLELL</sequence>
<evidence type="ECO:0000256" key="4">
    <source>
        <dbReference type="ARBA" id="ARBA00022801"/>
    </source>
</evidence>
<dbReference type="SUPFAM" id="SSF54786">
    <property type="entry name" value="YcfA/nrd intein domain"/>
    <property type="match status" value="1"/>
</dbReference>
<keyword evidence="3" id="KW-0255">Endonuclease</keyword>
<proteinExistence type="predicted"/>
<dbReference type="GO" id="GO:0004519">
    <property type="term" value="F:endonuclease activity"/>
    <property type="evidence" value="ECO:0007669"/>
    <property type="project" value="UniProtKB-KW"/>
</dbReference>
<evidence type="ECO:0000256" key="1">
    <source>
        <dbReference type="ARBA" id="ARBA00022649"/>
    </source>
</evidence>
<organism evidence="7">
    <name type="scientific">hydrocarbon metagenome</name>
    <dbReference type="NCBI Taxonomy" id="938273"/>
    <lineage>
        <taxon>unclassified sequences</taxon>
        <taxon>metagenomes</taxon>
        <taxon>ecological metagenomes</taxon>
    </lineage>
</organism>
<reference evidence="7" key="1">
    <citation type="journal article" date="2015" name="Proc. Natl. Acad. Sci. U.S.A.">
        <title>Networks of energetic and metabolic interactions define dynamics in microbial communities.</title>
        <authorList>
            <person name="Embree M."/>
            <person name="Liu J.K."/>
            <person name="Al-Bassam M.M."/>
            <person name="Zengler K."/>
        </authorList>
    </citation>
    <scope>NUCLEOTIDE SEQUENCE</scope>
</reference>
<keyword evidence="2" id="KW-0540">Nuclease</keyword>
<dbReference type="InterPro" id="IPR012933">
    <property type="entry name" value="HicA_mRNA_interferase"/>
</dbReference>
<dbReference type="AlphaFoldDB" id="A0A0W8FD62"/>
<evidence type="ECO:0008006" key="8">
    <source>
        <dbReference type="Google" id="ProtNLM"/>
    </source>
</evidence>
<name>A0A0W8FD62_9ZZZZ</name>
<keyword evidence="6" id="KW-0346">Stress response</keyword>
<dbReference type="InterPro" id="IPR038570">
    <property type="entry name" value="HicA_sf"/>
</dbReference>
<keyword evidence="5" id="KW-0694">RNA-binding</keyword>
<dbReference type="EMBL" id="LNQE01001357">
    <property type="protein sequence ID" value="KUG18820.1"/>
    <property type="molecule type" value="Genomic_DNA"/>
</dbReference>
<dbReference type="GO" id="GO:0016787">
    <property type="term" value="F:hydrolase activity"/>
    <property type="evidence" value="ECO:0007669"/>
    <property type="project" value="UniProtKB-KW"/>
</dbReference>
<dbReference type="Pfam" id="PF07927">
    <property type="entry name" value="HicA_toxin"/>
    <property type="match status" value="1"/>
</dbReference>